<name>A0A329SIY1_9STRA</name>
<gene>
    <name evidence="2" type="ORF">PC110_g6960</name>
</gene>
<reference evidence="2 3" key="1">
    <citation type="submission" date="2018-01" db="EMBL/GenBank/DDBJ databases">
        <title>Draft genome of the strawberry crown rot pathogen Phytophthora cactorum.</title>
        <authorList>
            <person name="Armitage A.D."/>
            <person name="Lysoe E."/>
            <person name="Nellist C.F."/>
            <person name="Harrison R.J."/>
            <person name="Brurberg M.B."/>
        </authorList>
    </citation>
    <scope>NUCLEOTIDE SEQUENCE [LARGE SCALE GENOMIC DNA]</scope>
    <source>
        <strain evidence="2 3">10300</strain>
    </source>
</reference>
<feature type="domain" description="PiggyBac transposable element-derived protein" evidence="1">
    <location>
        <begin position="112"/>
        <end position="379"/>
    </location>
</feature>
<keyword evidence="3" id="KW-1185">Reference proteome</keyword>
<proteinExistence type="predicted"/>
<dbReference type="Proteomes" id="UP000251314">
    <property type="component" value="Unassembled WGS sequence"/>
</dbReference>
<dbReference type="PANTHER" id="PTHR46599:SF3">
    <property type="entry name" value="PIGGYBAC TRANSPOSABLE ELEMENT-DERIVED PROTEIN 4"/>
    <property type="match status" value="1"/>
</dbReference>
<dbReference type="VEuPathDB" id="FungiDB:PC110_g6960"/>
<evidence type="ECO:0000313" key="2">
    <source>
        <dbReference type="EMBL" id="RAW36777.1"/>
    </source>
</evidence>
<dbReference type="AlphaFoldDB" id="A0A329SIY1"/>
<dbReference type="OrthoDB" id="119168at2759"/>
<dbReference type="InterPro" id="IPR029526">
    <property type="entry name" value="PGBD"/>
</dbReference>
<dbReference type="PANTHER" id="PTHR46599">
    <property type="entry name" value="PIGGYBAC TRANSPOSABLE ELEMENT-DERIVED PROTEIN 4"/>
    <property type="match status" value="1"/>
</dbReference>
<evidence type="ECO:0000313" key="3">
    <source>
        <dbReference type="Proteomes" id="UP000251314"/>
    </source>
</evidence>
<dbReference type="EMBL" id="MJFZ01000129">
    <property type="protein sequence ID" value="RAW36777.1"/>
    <property type="molecule type" value="Genomic_DNA"/>
</dbReference>
<comment type="caution">
    <text evidence="2">The sequence shown here is derived from an EMBL/GenBank/DDBJ whole genome shotgun (WGS) entry which is preliminary data.</text>
</comment>
<organism evidence="2 3">
    <name type="scientific">Phytophthora cactorum</name>
    <dbReference type="NCBI Taxonomy" id="29920"/>
    <lineage>
        <taxon>Eukaryota</taxon>
        <taxon>Sar</taxon>
        <taxon>Stramenopiles</taxon>
        <taxon>Oomycota</taxon>
        <taxon>Peronosporomycetes</taxon>
        <taxon>Peronosporales</taxon>
        <taxon>Peronosporaceae</taxon>
        <taxon>Phytophthora</taxon>
    </lineage>
</organism>
<evidence type="ECO:0000259" key="1">
    <source>
        <dbReference type="Pfam" id="PF13843"/>
    </source>
</evidence>
<sequence length="436" mass="48052">MSTEDDSVGDPTGDWKVDAEEDNVVGVSGEAAQGVASAGAGGARAGEAECAAGDAASTCSRGASEVQTYRPIREEDSIIAEQYIASLSNNSSLHVAISDQVATSYDSQREVGVFSLFFTSTLKDRQRKWTSDVLALDGHITVPESEFDAYLGLEIAMSICPMNEIAEFWPDRRLLGQSAFSETRTGTRFQQIPGALTLHPPEHPTFDKERDPLWRCRGIMEHFQKRFAEFAVPIGVSSIDAMTVRTKARTRARTFMPSKPDKYSVRFYAVVGWSSLYVHSLWDNSSGNTMPSTPAERYTGLFPILRTPLYNTLRADEVTLEQESAIALWITMAGYQTRAMRSPTGHRLVVSDNFYTHHTFAQALLKFTDGEMHLLGTVRINLVDKWNKPVVSVAVTRADGGPRGGWGLVAAVDPEPGWGKKKQVHQNAQRRIAKAK</sequence>
<protein>
    <recommendedName>
        <fullName evidence="1">PiggyBac transposable element-derived protein domain-containing protein</fullName>
    </recommendedName>
</protein>
<accession>A0A329SIY1</accession>
<dbReference type="Pfam" id="PF13843">
    <property type="entry name" value="DDE_Tnp_1_7"/>
    <property type="match status" value="1"/>
</dbReference>